<dbReference type="PANTHER" id="PTHR43322">
    <property type="entry name" value="1-D-DEOXYXYLULOSE 5-PHOSPHATE SYNTHASE-RELATED"/>
    <property type="match status" value="1"/>
</dbReference>
<feature type="binding site" evidence="10">
    <location>
        <position position="174"/>
    </location>
    <ligand>
        <name>thiamine diphosphate</name>
        <dbReference type="ChEBI" id="CHEBI:58937"/>
    </ligand>
</feature>
<evidence type="ECO:0000256" key="2">
    <source>
        <dbReference type="ARBA" id="ARBA00011081"/>
    </source>
</evidence>
<comment type="cofactor">
    <cofactor evidence="10">
        <name>thiamine diphosphate</name>
        <dbReference type="ChEBI" id="CHEBI:58937"/>
    </cofactor>
    <text evidence="10">Binds 1 thiamine pyrophosphate per subunit.</text>
</comment>
<dbReference type="GO" id="GO:0016114">
    <property type="term" value="P:terpenoid biosynthetic process"/>
    <property type="evidence" value="ECO:0007669"/>
    <property type="project" value="UniProtKB-UniRule"/>
</dbReference>
<dbReference type="CDD" id="cd07033">
    <property type="entry name" value="TPP_PYR_DXS_TK_like"/>
    <property type="match status" value="1"/>
</dbReference>
<feature type="binding site" evidence="10">
    <location>
        <position position="174"/>
    </location>
    <ligand>
        <name>Mg(2+)</name>
        <dbReference type="ChEBI" id="CHEBI:18420"/>
    </ligand>
</feature>
<dbReference type="GO" id="GO:0030976">
    <property type="term" value="F:thiamine pyrophosphate binding"/>
    <property type="evidence" value="ECO:0007669"/>
    <property type="project" value="UniProtKB-UniRule"/>
</dbReference>
<reference evidence="12" key="1">
    <citation type="submission" date="2021-03" db="EMBL/GenBank/DDBJ databases">
        <title>Comparative Genomics and Metabolomics in the genus Turicibacter.</title>
        <authorList>
            <person name="Maki J."/>
            <person name="Looft T."/>
        </authorList>
    </citation>
    <scope>NUCLEOTIDE SEQUENCE</scope>
    <source>
        <strain evidence="12">ISU324</strain>
    </source>
</reference>
<dbReference type="GO" id="GO:0008661">
    <property type="term" value="F:1-deoxy-D-xylulose-5-phosphate synthase activity"/>
    <property type="evidence" value="ECO:0007669"/>
    <property type="project" value="UniProtKB-UniRule"/>
</dbReference>
<evidence type="ECO:0000256" key="5">
    <source>
        <dbReference type="ARBA" id="ARBA00022723"/>
    </source>
</evidence>
<evidence type="ECO:0000259" key="11">
    <source>
        <dbReference type="SMART" id="SM00861"/>
    </source>
</evidence>
<comment type="catalytic activity">
    <reaction evidence="10">
        <text>D-glyceraldehyde 3-phosphate + pyruvate + H(+) = 1-deoxy-D-xylulose 5-phosphate + CO2</text>
        <dbReference type="Rhea" id="RHEA:12605"/>
        <dbReference type="ChEBI" id="CHEBI:15361"/>
        <dbReference type="ChEBI" id="CHEBI:15378"/>
        <dbReference type="ChEBI" id="CHEBI:16526"/>
        <dbReference type="ChEBI" id="CHEBI:57792"/>
        <dbReference type="ChEBI" id="CHEBI:59776"/>
        <dbReference type="EC" id="2.2.1.7"/>
    </reaction>
</comment>
<dbReference type="Pfam" id="PF02779">
    <property type="entry name" value="Transket_pyr"/>
    <property type="match status" value="1"/>
</dbReference>
<organism evidence="12 13">
    <name type="scientific">Turicibacter bilis</name>
    <dbReference type="NCBI Taxonomy" id="2735723"/>
    <lineage>
        <taxon>Bacteria</taxon>
        <taxon>Bacillati</taxon>
        <taxon>Bacillota</taxon>
        <taxon>Erysipelotrichia</taxon>
        <taxon>Erysipelotrichales</taxon>
        <taxon>Turicibacteraceae</taxon>
        <taxon>Turicibacter</taxon>
    </lineage>
</organism>
<dbReference type="PANTHER" id="PTHR43322:SF5">
    <property type="entry name" value="1-DEOXY-D-XYLULOSE-5-PHOSPHATE SYNTHASE, CHLOROPLASTIC"/>
    <property type="match status" value="1"/>
</dbReference>
<feature type="binding site" evidence="10">
    <location>
        <position position="73"/>
    </location>
    <ligand>
        <name>thiamine diphosphate</name>
        <dbReference type="ChEBI" id="CHEBI:58937"/>
    </ligand>
</feature>
<feature type="domain" description="Transketolase-like pyrimidine-binding" evidence="11">
    <location>
        <begin position="314"/>
        <end position="478"/>
    </location>
</feature>
<feature type="binding site" evidence="10">
    <location>
        <position position="365"/>
    </location>
    <ligand>
        <name>thiamine diphosphate</name>
        <dbReference type="ChEBI" id="CHEBI:58937"/>
    </ligand>
</feature>
<dbReference type="Gene3D" id="3.40.50.970">
    <property type="match status" value="2"/>
</dbReference>
<proteinExistence type="inferred from homology"/>
<dbReference type="InterPro" id="IPR009014">
    <property type="entry name" value="Transketo_C/PFOR_II"/>
</dbReference>
<evidence type="ECO:0000256" key="9">
    <source>
        <dbReference type="ARBA" id="ARBA00023229"/>
    </source>
</evidence>
<dbReference type="Pfam" id="PF13292">
    <property type="entry name" value="DXP_synthase_N"/>
    <property type="match status" value="1"/>
</dbReference>
<dbReference type="InterPro" id="IPR029061">
    <property type="entry name" value="THDP-binding"/>
</dbReference>
<dbReference type="PROSITE" id="PS00802">
    <property type="entry name" value="TRANSKETOLASE_2"/>
    <property type="match status" value="1"/>
</dbReference>
<dbReference type="NCBIfam" id="NF003933">
    <property type="entry name" value="PRK05444.2-2"/>
    <property type="match status" value="1"/>
</dbReference>
<evidence type="ECO:0000313" key="12">
    <source>
        <dbReference type="EMBL" id="UUF07542.1"/>
    </source>
</evidence>
<dbReference type="EC" id="2.2.1.7" evidence="10"/>
<feature type="binding site" evidence="10">
    <location>
        <begin position="146"/>
        <end position="147"/>
    </location>
    <ligand>
        <name>thiamine diphosphate</name>
        <dbReference type="ChEBI" id="CHEBI:58937"/>
    </ligand>
</feature>
<dbReference type="Pfam" id="PF02780">
    <property type="entry name" value="Transketolase_C"/>
    <property type="match status" value="1"/>
</dbReference>
<dbReference type="SUPFAM" id="SSF52922">
    <property type="entry name" value="TK C-terminal domain-like"/>
    <property type="match status" value="1"/>
</dbReference>
<dbReference type="Gene3D" id="3.40.50.920">
    <property type="match status" value="1"/>
</dbReference>
<gene>
    <name evidence="10" type="primary">dxs</name>
    <name evidence="12" type="ORF">J0J70_07835</name>
</gene>
<comment type="function">
    <text evidence="10">Catalyzes the acyloin condensation reaction between C atoms 2 and 3 of pyruvate and glyceraldehyde 3-phosphate to yield 1-deoxy-D-xylulose-5-phosphate (DXP).</text>
</comment>
<comment type="pathway">
    <text evidence="1 10">Metabolic intermediate biosynthesis; 1-deoxy-D-xylulose 5-phosphate biosynthesis; 1-deoxy-D-xylulose 5-phosphate from D-glyceraldehyde 3-phosphate and pyruvate: step 1/1.</text>
</comment>
<keyword evidence="9 10" id="KW-0414">Isoprene biosynthesis</keyword>
<dbReference type="InterPro" id="IPR049557">
    <property type="entry name" value="Transketolase_CS"/>
</dbReference>
<name>A0A9Q9FEF9_9FIRM</name>
<protein>
    <recommendedName>
        <fullName evidence="10">1-deoxy-D-xylulose-5-phosphate synthase</fullName>
        <ecNumber evidence="10">2.2.1.7</ecNumber>
    </recommendedName>
    <alternativeName>
        <fullName evidence="10">1-deoxyxylulose-5-phosphate synthase</fullName>
        <shortName evidence="10">DXP synthase</shortName>
        <shortName evidence="10">DXPS</shortName>
    </alternativeName>
</protein>
<keyword evidence="8 10" id="KW-0786">Thiamine pyrophosphate</keyword>
<dbReference type="GO" id="GO:0000287">
    <property type="term" value="F:magnesium ion binding"/>
    <property type="evidence" value="ECO:0007669"/>
    <property type="project" value="UniProtKB-UniRule"/>
</dbReference>
<dbReference type="GO" id="GO:0005829">
    <property type="term" value="C:cytosol"/>
    <property type="evidence" value="ECO:0007669"/>
    <property type="project" value="TreeGrafter"/>
</dbReference>
<dbReference type="NCBIfam" id="TIGR00204">
    <property type="entry name" value="dxs"/>
    <property type="match status" value="1"/>
</dbReference>
<dbReference type="HAMAP" id="MF_00315">
    <property type="entry name" value="DXP_synth"/>
    <property type="match status" value="1"/>
</dbReference>
<dbReference type="SMART" id="SM00861">
    <property type="entry name" value="Transket_pyr"/>
    <property type="match status" value="1"/>
</dbReference>
<dbReference type="RefSeq" id="WP_055243449.1">
    <property type="nucleotide sequence ID" value="NZ_CP071250.1"/>
</dbReference>
<comment type="similarity">
    <text evidence="2 10">Belongs to the transketolase family. DXPS subfamily.</text>
</comment>
<dbReference type="SUPFAM" id="SSF52518">
    <property type="entry name" value="Thiamin diphosphate-binding fold (THDP-binding)"/>
    <property type="match status" value="2"/>
</dbReference>
<evidence type="ECO:0000256" key="4">
    <source>
        <dbReference type="ARBA" id="ARBA00022679"/>
    </source>
</evidence>
<evidence type="ECO:0000256" key="1">
    <source>
        <dbReference type="ARBA" id="ARBA00004980"/>
    </source>
</evidence>
<keyword evidence="5 10" id="KW-0479">Metal-binding</keyword>
<evidence type="ECO:0000256" key="7">
    <source>
        <dbReference type="ARBA" id="ARBA00022977"/>
    </source>
</evidence>
<dbReference type="InterPro" id="IPR033248">
    <property type="entry name" value="Transketolase_C"/>
</dbReference>
<evidence type="ECO:0000313" key="13">
    <source>
        <dbReference type="Proteomes" id="UP001058072"/>
    </source>
</evidence>
<dbReference type="InterPro" id="IPR020826">
    <property type="entry name" value="Transketolase_BS"/>
</dbReference>
<accession>A0A9Q9FEF9</accession>
<comment type="subunit">
    <text evidence="3 10">Homodimer.</text>
</comment>
<dbReference type="GO" id="GO:0019288">
    <property type="term" value="P:isopentenyl diphosphate biosynthetic process, methylerythritol 4-phosphate pathway"/>
    <property type="evidence" value="ECO:0007669"/>
    <property type="project" value="TreeGrafter"/>
</dbReference>
<dbReference type="AlphaFoldDB" id="A0A9Q9FEF9"/>
<dbReference type="PROSITE" id="PS00801">
    <property type="entry name" value="TRANSKETOLASE_1"/>
    <property type="match status" value="1"/>
</dbReference>
<dbReference type="CDD" id="cd02007">
    <property type="entry name" value="TPP_DXS"/>
    <property type="match status" value="1"/>
</dbReference>
<keyword evidence="6 10" id="KW-0460">Magnesium</keyword>
<feature type="binding site" evidence="10">
    <location>
        <position position="145"/>
    </location>
    <ligand>
        <name>Mg(2+)</name>
        <dbReference type="ChEBI" id="CHEBI:18420"/>
    </ligand>
</feature>
<dbReference type="InterPro" id="IPR005475">
    <property type="entry name" value="Transketolase-like_Pyr-bd"/>
</dbReference>
<keyword evidence="7 10" id="KW-0784">Thiamine biosynthesis</keyword>
<dbReference type="InterPro" id="IPR005477">
    <property type="entry name" value="Dxylulose-5-P_synthase"/>
</dbReference>
<dbReference type="EMBL" id="CP071250">
    <property type="protein sequence ID" value="UUF07542.1"/>
    <property type="molecule type" value="Genomic_DNA"/>
</dbReference>
<feature type="binding site" evidence="10">
    <location>
        <begin position="114"/>
        <end position="116"/>
    </location>
    <ligand>
        <name>thiamine diphosphate</name>
        <dbReference type="ChEBI" id="CHEBI:58937"/>
    </ligand>
</feature>
<evidence type="ECO:0000256" key="3">
    <source>
        <dbReference type="ARBA" id="ARBA00011738"/>
    </source>
</evidence>
<evidence type="ECO:0000256" key="8">
    <source>
        <dbReference type="ARBA" id="ARBA00023052"/>
    </source>
</evidence>
<feature type="binding site" evidence="10">
    <location>
        <position position="281"/>
    </location>
    <ligand>
        <name>thiamine diphosphate</name>
        <dbReference type="ChEBI" id="CHEBI:58937"/>
    </ligand>
</feature>
<keyword evidence="4 10" id="KW-0808">Transferase</keyword>
<dbReference type="Proteomes" id="UP001058072">
    <property type="component" value="Chromosome"/>
</dbReference>
<sequence>MYDIEKITNPSFIKNLSTKEMQVLCQDIRTFLIDSLSKTGGHVSSNLGVVELTVAMHKVFNSPEDKFIWDVGHQVYIHKMLTGRANQFSTLRQYKGLSGFPKRKESEHDCWETGHASTSISAAVGMAYARDLNDENYHVVAVIGDGSLTGGMAYEALNHIGHTNKRLIVIINDNEMAISPNVGALHNIFGSIRTNESYLNTKRRLKKLLKNTQLLNRVMYRAKGSLKRFVIGETPFDAMGFKYFGPVDGHNLDDLIKNLNFAKKADKPVIVHVKTKKGKGYSFAEADKLGTWHGVGKFNKETGEVSVHKKENCVSWSKLMCNGLIELTKHDSRVSVITPAMINGSALNDYQMLYPDRLIDVGIAEEHAVTMAGGMATQGMKPFVSIYSTFFKRAFDQVHHDVARQNLNVVFGVDRAGIVGADGETHQGLYDIPMLRPIPNMTIMMPKDAKEAYDLLYTAYEINGPVAIRYPRGDVFNVVPNYESWQSVPVGSWTTLKSGADAYLLSMGPILDDLVQLAEDLSEAEGINVGVINTRFIKPLDTRLLDELAKLEVPLIVYEESAMIGGLGTAILEYYNETNQTVKVKRLGVPDVYVQHGSVPEVLAELHLSLDDIKAEINQVIKK</sequence>
<evidence type="ECO:0000256" key="6">
    <source>
        <dbReference type="ARBA" id="ARBA00022842"/>
    </source>
</evidence>
<evidence type="ECO:0000256" key="10">
    <source>
        <dbReference type="HAMAP-Rule" id="MF_00315"/>
    </source>
</evidence>
<dbReference type="GO" id="GO:0009228">
    <property type="term" value="P:thiamine biosynthetic process"/>
    <property type="evidence" value="ECO:0007669"/>
    <property type="project" value="UniProtKB-UniRule"/>
</dbReference>
<comment type="cofactor">
    <cofactor evidence="10">
        <name>Mg(2+)</name>
        <dbReference type="ChEBI" id="CHEBI:18420"/>
    </cofactor>
    <text evidence="10">Binds 1 Mg(2+) ion per subunit.</text>
</comment>